<dbReference type="Proteomes" id="UP000053732">
    <property type="component" value="Unassembled WGS sequence"/>
</dbReference>
<accession>A0A0G4PXZ4</accession>
<dbReference type="EMBL" id="HG793223">
    <property type="protein sequence ID" value="CRL31230.1"/>
    <property type="molecule type" value="Genomic_DNA"/>
</dbReference>
<dbReference type="SUPFAM" id="SSF56399">
    <property type="entry name" value="ADP-ribosylation"/>
    <property type="match status" value="1"/>
</dbReference>
<dbReference type="PANTHER" id="PTHR34129:SF1">
    <property type="entry name" value="DUF952 DOMAIN-CONTAINING PROTEIN"/>
    <property type="match status" value="1"/>
</dbReference>
<keyword evidence="2" id="KW-1185">Reference proteome</keyword>
<protein>
    <submittedName>
        <fullName evidence="1">Uncharacterized protein</fullName>
    </submittedName>
</protein>
<dbReference type="STRING" id="1429867.A0A0G4PXZ4"/>
<dbReference type="AlphaFoldDB" id="A0A0G4PXZ4"/>
<gene>
    <name evidence="1" type="ORF">PCAMFM013_S092g000005</name>
</gene>
<sequence length="133" mass="15144">MANLTSFYIYKVIPSTCPVREPLPERLPVSRGDQDSGFIRLLTARQVPIALKTIFKSEPMVYILRILYKKIMQDILWEPADGAVSEALPEEAFCPHLYNGLNLGQDHVESMAVWINENGWEEVPMQAGPWLLD</sequence>
<name>A0A0G4PXZ4_PENC3</name>
<reference evidence="1 2" key="1">
    <citation type="journal article" date="2014" name="Nat. Commun.">
        <title>Multiple recent horizontal transfers of a large genomic region in cheese making fungi.</title>
        <authorList>
            <person name="Cheeseman K."/>
            <person name="Ropars J."/>
            <person name="Renault P."/>
            <person name="Dupont J."/>
            <person name="Gouzy J."/>
            <person name="Branca A."/>
            <person name="Abraham A.L."/>
            <person name="Ceppi M."/>
            <person name="Conseiller E."/>
            <person name="Debuchy R."/>
            <person name="Malagnac F."/>
            <person name="Goarin A."/>
            <person name="Silar P."/>
            <person name="Lacoste S."/>
            <person name="Sallet E."/>
            <person name="Bensimon A."/>
            <person name="Giraud T."/>
            <person name="Brygoo Y."/>
        </authorList>
    </citation>
    <scope>NUCLEOTIDE SEQUENCE [LARGE SCALE GENOMIC DNA]</scope>
    <source>
        <strain evidence="2">FM 013</strain>
    </source>
</reference>
<evidence type="ECO:0000313" key="2">
    <source>
        <dbReference type="Proteomes" id="UP000053732"/>
    </source>
</evidence>
<dbReference type="PANTHER" id="PTHR34129">
    <property type="entry name" value="BLR1139 PROTEIN"/>
    <property type="match status" value="1"/>
</dbReference>
<dbReference type="InterPro" id="IPR009297">
    <property type="entry name" value="DUF952"/>
</dbReference>
<dbReference type="Gene3D" id="3.20.170.20">
    <property type="entry name" value="Protein of unknown function DUF952"/>
    <property type="match status" value="1"/>
</dbReference>
<proteinExistence type="predicted"/>
<evidence type="ECO:0000313" key="1">
    <source>
        <dbReference type="EMBL" id="CRL31230.1"/>
    </source>
</evidence>
<dbReference type="Pfam" id="PF06108">
    <property type="entry name" value="DUF952"/>
    <property type="match status" value="1"/>
</dbReference>
<organism evidence="1 2">
    <name type="scientific">Penicillium camemberti (strain FM 013)</name>
    <dbReference type="NCBI Taxonomy" id="1429867"/>
    <lineage>
        <taxon>Eukaryota</taxon>
        <taxon>Fungi</taxon>
        <taxon>Dikarya</taxon>
        <taxon>Ascomycota</taxon>
        <taxon>Pezizomycotina</taxon>
        <taxon>Eurotiomycetes</taxon>
        <taxon>Eurotiomycetidae</taxon>
        <taxon>Eurotiales</taxon>
        <taxon>Aspergillaceae</taxon>
        <taxon>Penicillium</taxon>
    </lineage>
</organism>